<sequence>MKIMTKKEVEVISDIRCDVCEESCQTEGAVSNIEFGTLSAHWGYGTQHDGESYEVHLCESCFFQAIANLKEQRRGALMFSEKGCEPVADFGLINRHLELI</sequence>
<evidence type="ECO:0000313" key="1">
    <source>
        <dbReference type="EMBL" id="OHY89585.1"/>
    </source>
</evidence>
<protein>
    <submittedName>
        <fullName evidence="1">Uncharacterized protein</fullName>
    </submittedName>
</protein>
<proteinExistence type="predicted"/>
<dbReference type="RefSeq" id="WP_042019790.1">
    <property type="nucleotide sequence ID" value="NZ_CDBW01000014.1"/>
</dbReference>
<evidence type="ECO:0000313" key="2">
    <source>
        <dbReference type="Proteomes" id="UP000179934"/>
    </source>
</evidence>
<dbReference type="GeneID" id="58921721"/>
<comment type="caution">
    <text evidence="1">The sequence shown here is derived from an EMBL/GenBank/DDBJ whole genome shotgun (WGS) entry which is preliminary data.</text>
</comment>
<gene>
    <name evidence="1" type="ORF">BJD16_19945</name>
</gene>
<organism evidence="1 2">
    <name type="scientific">Aeromonas sobria</name>
    <dbReference type="NCBI Taxonomy" id="646"/>
    <lineage>
        <taxon>Bacteria</taxon>
        <taxon>Pseudomonadati</taxon>
        <taxon>Pseudomonadota</taxon>
        <taxon>Gammaproteobacteria</taxon>
        <taxon>Aeromonadales</taxon>
        <taxon>Aeromonadaceae</taxon>
        <taxon>Aeromonas</taxon>
    </lineage>
</organism>
<dbReference type="EMBL" id="MKFU01000038">
    <property type="protein sequence ID" value="OHY89585.1"/>
    <property type="molecule type" value="Genomic_DNA"/>
</dbReference>
<dbReference type="AlphaFoldDB" id="A0A1S2CLA2"/>
<accession>A0A1S2CLA2</accession>
<dbReference type="Proteomes" id="UP000179934">
    <property type="component" value="Unassembled WGS sequence"/>
</dbReference>
<dbReference type="OrthoDB" id="6168720at2"/>
<reference evidence="1 2" key="1">
    <citation type="submission" date="2016-09" db="EMBL/GenBank/DDBJ databases">
        <title>Draft Genome Sequence of Aeromonas sobria Strain 08005, Isolated from Sick Rana catesbeiana.</title>
        <authorList>
            <person name="Yang Q."/>
        </authorList>
    </citation>
    <scope>NUCLEOTIDE SEQUENCE [LARGE SCALE GENOMIC DNA]</scope>
    <source>
        <strain evidence="1 2">08005</strain>
    </source>
</reference>
<name>A0A1S2CLA2_AERSO</name>